<dbReference type="RefSeq" id="WP_079712377.1">
    <property type="nucleotide sequence ID" value="NZ_FUZC01000004.1"/>
</dbReference>
<evidence type="ECO:0000313" key="3">
    <source>
        <dbReference type="Proteomes" id="UP000232673"/>
    </source>
</evidence>
<comment type="caution">
    <text evidence="2">The sequence shown here is derived from an EMBL/GenBank/DDBJ whole genome shotgun (WGS) entry which is preliminary data.</text>
</comment>
<dbReference type="GO" id="GO:0016787">
    <property type="term" value="F:hydrolase activity"/>
    <property type="evidence" value="ECO:0007669"/>
    <property type="project" value="InterPro"/>
</dbReference>
<dbReference type="OrthoDB" id="9787527at2"/>
<reference evidence="2 3" key="1">
    <citation type="submission" date="2015-10" db="EMBL/GenBank/DDBJ databases">
        <title>Draft genome sequence of Salegentibacter salinarum KCTC 12975.</title>
        <authorList>
            <person name="Lin W."/>
            <person name="Zheng Q."/>
        </authorList>
    </citation>
    <scope>NUCLEOTIDE SEQUENCE [LARGE SCALE GENOMIC DNA]</scope>
    <source>
        <strain evidence="2 3">KCTC 12975</strain>
    </source>
</reference>
<organism evidence="2 3">
    <name type="scientific">Salegentibacter salinarum</name>
    <dbReference type="NCBI Taxonomy" id="447422"/>
    <lineage>
        <taxon>Bacteria</taxon>
        <taxon>Pseudomonadati</taxon>
        <taxon>Bacteroidota</taxon>
        <taxon>Flavobacteriia</taxon>
        <taxon>Flavobacteriales</taxon>
        <taxon>Flavobacteriaceae</taxon>
        <taxon>Salegentibacter</taxon>
    </lineage>
</organism>
<dbReference type="Pfam" id="PF06439">
    <property type="entry name" value="3keto-disac_hyd"/>
    <property type="match status" value="1"/>
</dbReference>
<sequence>MFRTSITLTFGLILGCILCSSQENLQWNPLFNGQDLNNWDFKIRGYKLGNNYGNTFRVEDGIMQVRYDQYKDGFENRFGHIFYKDPFSSYLLGVEYRFSGEQVNNNPGLWAHRNNGIMLHGQDPQTMDKDQDFPHSLEVQLLGGNGEYDRPTANLCTPGTQYVRDEKLIKTHCSMSSSKTYHGNQWVRVEVLVLRDSLLVHFVNGEEVMRYGQPQRDDGKLIRKGTISLQSESHPTDFRKVEIIDLSAYEDKPGKLQKMVNRIINEKNVVK</sequence>
<dbReference type="PROSITE" id="PS51257">
    <property type="entry name" value="PROKAR_LIPOPROTEIN"/>
    <property type="match status" value="1"/>
</dbReference>
<keyword evidence="3" id="KW-1185">Reference proteome</keyword>
<dbReference type="Proteomes" id="UP000232673">
    <property type="component" value="Unassembled WGS sequence"/>
</dbReference>
<name>A0A2N0TQN9_9FLAO</name>
<dbReference type="AlphaFoldDB" id="A0A2N0TQN9"/>
<evidence type="ECO:0000259" key="1">
    <source>
        <dbReference type="Pfam" id="PF06439"/>
    </source>
</evidence>
<feature type="domain" description="3-keto-alpha-glucoside-1,2-lyase/3-keto-2-hydroxy-glucal hydratase" evidence="1">
    <location>
        <begin position="26"/>
        <end position="243"/>
    </location>
</feature>
<dbReference type="STRING" id="447422.SAMN05660903_01255"/>
<dbReference type="EMBL" id="LKTS01000044">
    <property type="protein sequence ID" value="PKD17018.1"/>
    <property type="molecule type" value="Genomic_DNA"/>
</dbReference>
<evidence type="ECO:0000313" key="2">
    <source>
        <dbReference type="EMBL" id="PKD17018.1"/>
    </source>
</evidence>
<protein>
    <recommendedName>
        <fullName evidence="1">3-keto-alpha-glucoside-1,2-lyase/3-keto-2-hydroxy-glucal hydratase domain-containing protein</fullName>
    </recommendedName>
</protein>
<accession>A0A2N0TQN9</accession>
<dbReference type="Gene3D" id="2.60.120.560">
    <property type="entry name" value="Exo-inulinase, domain 1"/>
    <property type="match status" value="1"/>
</dbReference>
<dbReference type="InterPro" id="IPR010496">
    <property type="entry name" value="AL/BT2_dom"/>
</dbReference>
<gene>
    <name evidence="2" type="ORF">APR41_06160</name>
</gene>
<proteinExistence type="predicted"/>